<evidence type="ECO:0000313" key="7">
    <source>
        <dbReference type="Proteomes" id="UP000010716"/>
    </source>
</evidence>
<dbReference type="EMBL" id="CP082237">
    <property type="protein sequence ID" value="QZT33592.1"/>
    <property type="molecule type" value="Genomic_DNA"/>
</dbReference>
<evidence type="ECO:0000259" key="4">
    <source>
        <dbReference type="Pfam" id="PF13193"/>
    </source>
</evidence>
<dbReference type="InterPro" id="IPR000873">
    <property type="entry name" value="AMP-dep_synth/lig_dom"/>
</dbReference>
<gene>
    <name evidence="5" type="ORF">CathTA2_1526</name>
    <name evidence="6" type="ORF">HUR95_15355</name>
</gene>
<protein>
    <submittedName>
        <fullName evidence="6">AMP-binding protein</fullName>
    </submittedName>
    <submittedName>
        <fullName evidence="5">AMP-dependent synthetase and ligase</fullName>
    </submittedName>
</protein>
<keyword evidence="2 5" id="KW-0436">Ligase</keyword>
<dbReference type="Proteomes" id="UP000010716">
    <property type="component" value="Unassembled WGS sequence"/>
</dbReference>
<feature type="domain" description="AMP-binding enzyme C-terminal" evidence="4">
    <location>
        <begin position="480"/>
        <end position="556"/>
    </location>
</feature>
<dbReference type="PROSITE" id="PS00455">
    <property type="entry name" value="AMP_BINDING"/>
    <property type="match status" value="1"/>
</dbReference>
<name>F5L6S6_CALTT</name>
<reference evidence="6" key="3">
    <citation type="submission" date="2021-08" db="EMBL/GenBank/DDBJ databases">
        <authorList>
            <person name="de Jong S."/>
            <person name="van den Broek M."/>
            <person name="Merkel A."/>
            <person name="de la Torre Cortes P."/>
            <person name="Kalamorz F."/>
            <person name="Cook G."/>
            <person name="van Loosdrecht M."/>
            <person name="McMillan D."/>
        </authorList>
    </citation>
    <scope>NUCLEOTIDE SEQUENCE</scope>
    <source>
        <strain evidence="6">TA2.A1</strain>
    </source>
</reference>
<dbReference type="KEGG" id="cthu:HUR95_15355"/>
<dbReference type="RefSeq" id="WP_007504511.1">
    <property type="nucleotide sequence ID" value="NZ_AFCE01000131.1"/>
</dbReference>
<reference evidence="6 8" key="2">
    <citation type="journal article" date="2020" name="Extremophiles">
        <title>Genomic analysis of Caldalkalibacillus thermarum TA2.A1 reveals aerobic alkaliphilic metabolism and evolutionary hallmarks linking alkaliphilic bacteria and plant life.</title>
        <authorList>
            <person name="de Jong S.I."/>
            <person name="van den Broek M.A."/>
            <person name="Merkel A.Y."/>
            <person name="de la Torre Cortes P."/>
            <person name="Kalamorz F."/>
            <person name="Cook G.M."/>
            <person name="van Loosdrecht M.C.M."/>
            <person name="McMillan D.G.G."/>
        </authorList>
    </citation>
    <scope>NUCLEOTIDE SEQUENCE [LARGE SCALE GENOMIC DNA]</scope>
    <source>
        <strain evidence="6 8">TA2.A1</strain>
    </source>
</reference>
<evidence type="ECO:0000313" key="5">
    <source>
        <dbReference type="EMBL" id="EGL82969.1"/>
    </source>
</evidence>
<dbReference type="PANTHER" id="PTHR43767">
    <property type="entry name" value="LONG-CHAIN-FATTY-ACID--COA LIGASE"/>
    <property type="match status" value="1"/>
</dbReference>
<dbReference type="InterPro" id="IPR050237">
    <property type="entry name" value="ATP-dep_AMP-bd_enzyme"/>
</dbReference>
<keyword evidence="8" id="KW-1185">Reference proteome</keyword>
<dbReference type="InterPro" id="IPR020845">
    <property type="entry name" value="AMP-binding_CS"/>
</dbReference>
<dbReference type="EMBL" id="AFCE01000131">
    <property type="protein sequence ID" value="EGL82969.1"/>
    <property type="molecule type" value="Genomic_DNA"/>
</dbReference>
<evidence type="ECO:0000313" key="6">
    <source>
        <dbReference type="EMBL" id="QZT33592.1"/>
    </source>
</evidence>
<dbReference type="Pfam" id="PF00501">
    <property type="entry name" value="AMP-binding"/>
    <property type="match status" value="1"/>
</dbReference>
<dbReference type="InterPro" id="IPR025110">
    <property type="entry name" value="AMP-bd_C"/>
</dbReference>
<dbReference type="eggNOG" id="COG0318">
    <property type="taxonomic scope" value="Bacteria"/>
</dbReference>
<proteinExistence type="inferred from homology"/>
<dbReference type="Pfam" id="PF13193">
    <property type="entry name" value="AMP-binding_C"/>
    <property type="match status" value="1"/>
</dbReference>
<dbReference type="PANTHER" id="PTHR43767:SF1">
    <property type="entry name" value="NONRIBOSOMAL PEPTIDE SYNTHASE PES1 (EUROFUNG)-RELATED"/>
    <property type="match status" value="1"/>
</dbReference>
<dbReference type="Gene3D" id="3.30.300.30">
    <property type="match status" value="1"/>
</dbReference>
<organism evidence="5 7">
    <name type="scientific">Caldalkalibacillus thermarum (strain TA2.A1)</name>
    <dbReference type="NCBI Taxonomy" id="986075"/>
    <lineage>
        <taxon>Bacteria</taxon>
        <taxon>Bacillati</taxon>
        <taxon>Bacillota</taxon>
        <taxon>Bacilli</taxon>
        <taxon>Bacillales</taxon>
        <taxon>Bacillaceae</taxon>
        <taxon>Caldalkalibacillus</taxon>
    </lineage>
</organism>
<evidence type="ECO:0000256" key="1">
    <source>
        <dbReference type="ARBA" id="ARBA00006432"/>
    </source>
</evidence>
<dbReference type="Proteomes" id="UP000825179">
    <property type="component" value="Chromosome"/>
</dbReference>
<dbReference type="GO" id="GO:0016878">
    <property type="term" value="F:acid-thiol ligase activity"/>
    <property type="evidence" value="ECO:0007669"/>
    <property type="project" value="UniProtKB-ARBA"/>
</dbReference>
<feature type="domain" description="AMP-dependent synthetase/ligase" evidence="3">
    <location>
        <begin position="35"/>
        <end position="425"/>
    </location>
</feature>
<dbReference type="SUPFAM" id="SSF56801">
    <property type="entry name" value="Acetyl-CoA synthetase-like"/>
    <property type="match status" value="1"/>
</dbReference>
<evidence type="ECO:0000259" key="3">
    <source>
        <dbReference type="Pfam" id="PF00501"/>
    </source>
</evidence>
<sequence>MSVTTHIYQEKPWLKHYGEIPPTVSLDERSIGEVFDEVTQQFAQHTALIFYGRKLSFAEVKNEVDRLATALSRLGVGKGDRVALFLLNSPQFVISYFAVLKLGAVLTAISPVYSSSEVRHQLTDSGAEIVICHDVLYETLAKANVPLKHVIVASVSEYLPSFKKWLGKSFLKRFLKDAHVPQIDVPRGEHILKFKTLIDQTEPDPPQVEINIYQDLAALGYTGGTTGAPKGAMLTQANLRYSEFQLRTFLPNLEQGQEVVPAFLPFYHIYGQIVNLFGGLLQGFTLILFTTPDLEEILEAVETYQATMFNGVPTMFEILKEHPKTDRVNWQRMKLVTCGADTLQDSTVEDWKRKTGTEIIQGYGLTETAAPTHFNPVHRPKLGSFGIPLPNVEAAVIDPDQLVLMPVGEVGELILRGPNVFKGYWQKEEQNQHTFVELDGKTWFRTGDLVRMDEEGYFFFYDRKKDLIKYKGYSVFARDIEDVLYRHPQIKAAGVIGVPDPRAGQLIKAIVVLQTEARGKVKEEDIIDYCREHLAPYKVPKIVEFRGELPKTDVGKVSRRELREEMEEI</sequence>
<evidence type="ECO:0000313" key="8">
    <source>
        <dbReference type="Proteomes" id="UP000825179"/>
    </source>
</evidence>
<dbReference type="InterPro" id="IPR042099">
    <property type="entry name" value="ANL_N_sf"/>
</dbReference>
<dbReference type="InterPro" id="IPR045851">
    <property type="entry name" value="AMP-bd_C_sf"/>
</dbReference>
<comment type="similarity">
    <text evidence="1">Belongs to the ATP-dependent AMP-binding enzyme family.</text>
</comment>
<reference evidence="5 7" key="1">
    <citation type="journal article" date="2011" name="J. Bacteriol.">
        <title>Draft genome sequence of the thermoalkaliphilic Caldalkalibacillus thermarum strain TA2.A1.</title>
        <authorList>
            <person name="Kalamorz F."/>
            <person name="Keis S."/>
            <person name="McMillan D.G."/>
            <person name="Olsson K."/>
            <person name="Stanton J.A."/>
            <person name="Stockwell P."/>
            <person name="Black M.A."/>
            <person name="Klingeman D.M."/>
            <person name="Land M.L."/>
            <person name="Han C.S."/>
            <person name="Martin S.L."/>
            <person name="Becher S.A."/>
            <person name="Peddie C.J."/>
            <person name="Morgan H.W."/>
            <person name="Matthies D."/>
            <person name="Preiss L."/>
            <person name="Meier T."/>
            <person name="Brown S.D."/>
            <person name="Cook G.M."/>
        </authorList>
    </citation>
    <scope>NUCLEOTIDE SEQUENCE [LARGE SCALE GENOMIC DNA]</scope>
    <source>
        <strain evidence="5 7">TA2.A1</strain>
    </source>
</reference>
<accession>F5L6S6</accession>
<dbReference type="OrthoDB" id="9757771at2"/>
<dbReference type="Gene3D" id="3.40.50.12780">
    <property type="entry name" value="N-terminal domain of ligase-like"/>
    <property type="match status" value="1"/>
</dbReference>
<dbReference type="AlphaFoldDB" id="F5L6S6"/>
<evidence type="ECO:0000256" key="2">
    <source>
        <dbReference type="ARBA" id="ARBA00022598"/>
    </source>
</evidence>
<dbReference type="FunFam" id="3.30.300.30:FF:000008">
    <property type="entry name" value="2,3-dihydroxybenzoate-AMP ligase"/>
    <property type="match status" value="1"/>
</dbReference>